<keyword evidence="1" id="KW-0472">Membrane</keyword>
<dbReference type="SMART" id="SM00829">
    <property type="entry name" value="PKS_ER"/>
    <property type="match status" value="1"/>
</dbReference>
<evidence type="ECO:0000313" key="4">
    <source>
        <dbReference type="Proteomes" id="UP000295157"/>
    </source>
</evidence>
<dbReference type="SUPFAM" id="SSF51735">
    <property type="entry name" value="NAD(P)-binding Rossmann-fold domains"/>
    <property type="match status" value="1"/>
</dbReference>
<keyword evidence="4" id="KW-1185">Reference proteome</keyword>
<dbReference type="Pfam" id="PF00107">
    <property type="entry name" value="ADH_zinc_N"/>
    <property type="match status" value="1"/>
</dbReference>
<gene>
    <name evidence="3" type="ORF">E1267_14300</name>
</gene>
<dbReference type="Proteomes" id="UP000295157">
    <property type="component" value="Unassembled WGS sequence"/>
</dbReference>
<feature type="domain" description="Enoyl reductase (ER)" evidence="2">
    <location>
        <begin position="20"/>
        <end position="342"/>
    </location>
</feature>
<feature type="transmembrane region" description="Helical" evidence="1">
    <location>
        <begin position="143"/>
        <end position="163"/>
    </location>
</feature>
<dbReference type="InterPro" id="IPR020843">
    <property type="entry name" value="ER"/>
</dbReference>
<dbReference type="GO" id="GO:0016491">
    <property type="term" value="F:oxidoreductase activity"/>
    <property type="evidence" value="ECO:0007669"/>
    <property type="project" value="InterPro"/>
</dbReference>
<proteinExistence type="predicted"/>
<dbReference type="AlphaFoldDB" id="A0A4R4NI92"/>
<name>A0A4R4NI92_9ACTN</name>
<reference evidence="3 4" key="1">
    <citation type="submission" date="2019-02" db="EMBL/GenBank/DDBJ databases">
        <title>Draft genome sequences of novel Actinobacteria.</title>
        <authorList>
            <person name="Sahin N."/>
            <person name="Ay H."/>
            <person name="Saygin H."/>
        </authorList>
    </citation>
    <scope>NUCLEOTIDE SEQUENCE [LARGE SCALE GENOMIC DNA]</scope>
    <source>
        <strain evidence="3 4">KC201</strain>
    </source>
</reference>
<dbReference type="PANTHER" id="PTHR45033:SF2">
    <property type="entry name" value="ZINC-TYPE ALCOHOL DEHYDROGENASE-LIKE PROTEIN C1773.06C"/>
    <property type="match status" value="1"/>
</dbReference>
<dbReference type="InterPro" id="IPR011032">
    <property type="entry name" value="GroES-like_sf"/>
</dbReference>
<sequence>MSTTMVTSHGRCAVLEEPRGPEGLRMHKRALPDPPPGKVSVRLRASGLNHLDLWVVNGAQRVRTPRVIAADGAGEVVASAVEGWSPGDEVVLYPVAACWRCANCKAGRHIYCSGFAVLGEHAEGTACEVVQLPARNLVRKPAALPWAQAGALPLAFLTAWRMLASRGRLTAGETLLVVGASGAVGTASVLIGAHLGARVLATTRDLGKAEELRALGAFEVFASDGFSRKVIDHTDGDGADVVIDHVGAATFDESLRSATVGGRVVTCGATTGGSVQLNLPRVFVRQLEILGSTTGTLAEFEDLVAATEAGLRPVIAREFGLEEIRDALTYLQSSDQIGKVILRQ</sequence>
<protein>
    <recommendedName>
        <fullName evidence="2">Enoyl reductase (ER) domain-containing protein</fullName>
    </recommendedName>
</protein>
<dbReference type="SUPFAM" id="SSF50129">
    <property type="entry name" value="GroES-like"/>
    <property type="match status" value="1"/>
</dbReference>
<dbReference type="RefSeq" id="WP_132332931.1">
    <property type="nucleotide sequence ID" value="NZ_SMJZ01000044.1"/>
</dbReference>
<dbReference type="InterPro" id="IPR013154">
    <property type="entry name" value="ADH-like_N"/>
</dbReference>
<keyword evidence="1" id="KW-1133">Transmembrane helix</keyword>
<dbReference type="Pfam" id="PF08240">
    <property type="entry name" value="ADH_N"/>
    <property type="match status" value="1"/>
</dbReference>
<dbReference type="InterPro" id="IPR052711">
    <property type="entry name" value="Zinc_ADH-like"/>
</dbReference>
<evidence type="ECO:0000313" key="3">
    <source>
        <dbReference type="EMBL" id="TDC07147.1"/>
    </source>
</evidence>
<accession>A0A4R4NI92</accession>
<dbReference type="InterPro" id="IPR013149">
    <property type="entry name" value="ADH-like_C"/>
</dbReference>
<dbReference type="PANTHER" id="PTHR45033">
    <property type="match status" value="1"/>
</dbReference>
<dbReference type="OrthoDB" id="9787435at2"/>
<evidence type="ECO:0000256" key="1">
    <source>
        <dbReference type="SAM" id="Phobius"/>
    </source>
</evidence>
<organism evidence="3 4">
    <name type="scientific">Nonomuraea longispora</name>
    <dbReference type="NCBI Taxonomy" id="1848320"/>
    <lineage>
        <taxon>Bacteria</taxon>
        <taxon>Bacillati</taxon>
        <taxon>Actinomycetota</taxon>
        <taxon>Actinomycetes</taxon>
        <taxon>Streptosporangiales</taxon>
        <taxon>Streptosporangiaceae</taxon>
        <taxon>Nonomuraea</taxon>
    </lineage>
</organism>
<dbReference type="EMBL" id="SMJZ01000044">
    <property type="protein sequence ID" value="TDC07147.1"/>
    <property type="molecule type" value="Genomic_DNA"/>
</dbReference>
<feature type="transmembrane region" description="Helical" evidence="1">
    <location>
        <begin position="175"/>
        <end position="197"/>
    </location>
</feature>
<dbReference type="Gene3D" id="3.90.180.10">
    <property type="entry name" value="Medium-chain alcohol dehydrogenases, catalytic domain"/>
    <property type="match status" value="1"/>
</dbReference>
<comment type="caution">
    <text evidence="3">The sequence shown here is derived from an EMBL/GenBank/DDBJ whole genome shotgun (WGS) entry which is preliminary data.</text>
</comment>
<dbReference type="InterPro" id="IPR036291">
    <property type="entry name" value="NAD(P)-bd_dom_sf"/>
</dbReference>
<keyword evidence="1" id="KW-0812">Transmembrane</keyword>
<evidence type="ECO:0000259" key="2">
    <source>
        <dbReference type="SMART" id="SM00829"/>
    </source>
</evidence>